<name>A0A6B3RX79_9RHOB</name>
<reference evidence="1 2" key="1">
    <citation type="submission" date="2020-02" db="EMBL/GenBank/DDBJ databases">
        <title>Rhodobacter algicola sp. nov., isolated from microalga culture.</title>
        <authorList>
            <person name="Park C.-Y."/>
        </authorList>
    </citation>
    <scope>NUCLEOTIDE SEQUENCE [LARGE SCALE GENOMIC DNA]</scope>
    <source>
        <strain evidence="1 2">ETT8</strain>
    </source>
</reference>
<proteinExistence type="predicted"/>
<dbReference type="EMBL" id="JAAIKE010000005">
    <property type="protein sequence ID" value="NEX47689.1"/>
    <property type="molecule type" value="Genomic_DNA"/>
</dbReference>
<gene>
    <name evidence="1" type="ORF">G3572_15860</name>
</gene>
<sequence>MFRPVALDRGGLAGWGLSAALVCPLEGGGLAGRRLAGLGARVTLWAGLDAALEAVLRGEAGCDLLMVDCDHAGGMALAVQGYRRLRAAGICLPVMLVSSTCKEQIFPVRLAGPFHLRAPVSAVALQIGLELAFAPPVRD</sequence>
<evidence type="ECO:0008006" key="3">
    <source>
        <dbReference type="Google" id="ProtNLM"/>
    </source>
</evidence>
<organism evidence="1 2">
    <name type="scientific">Pseudotabrizicola algicola</name>
    <dbReference type="NCBI Taxonomy" id="2709381"/>
    <lineage>
        <taxon>Bacteria</taxon>
        <taxon>Pseudomonadati</taxon>
        <taxon>Pseudomonadota</taxon>
        <taxon>Alphaproteobacteria</taxon>
        <taxon>Rhodobacterales</taxon>
        <taxon>Paracoccaceae</taxon>
        <taxon>Pseudotabrizicola</taxon>
    </lineage>
</organism>
<evidence type="ECO:0000313" key="1">
    <source>
        <dbReference type="EMBL" id="NEX47689.1"/>
    </source>
</evidence>
<dbReference type="Proteomes" id="UP000481421">
    <property type="component" value="Unassembled WGS sequence"/>
</dbReference>
<accession>A0A6B3RX79</accession>
<evidence type="ECO:0000313" key="2">
    <source>
        <dbReference type="Proteomes" id="UP000481421"/>
    </source>
</evidence>
<dbReference type="AlphaFoldDB" id="A0A6B3RX79"/>
<protein>
    <recommendedName>
        <fullName evidence="3">Response regulator</fullName>
    </recommendedName>
</protein>
<keyword evidence="2" id="KW-1185">Reference proteome</keyword>
<comment type="caution">
    <text evidence="1">The sequence shown here is derived from an EMBL/GenBank/DDBJ whole genome shotgun (WGS) entry which is preliminary data.</text>
</comment>